<dbReference type="Proteomes" id="UP000232638">
    <property type="component" value="Chromosome"/>
</dbReference>
<keyword evidence="3" id="KW-1185">Reference proteome</keyword>
<dbReference type="EMBL" id="CP020370">
    <property type="protein sequence ID" value="AUB80688.1"/>
    <property type="molecule type" value="Genomic_DNA"/>
</dbReference>
<protein>
    <submittedName>
        <fullName evidence="2">Uncharacterized protein</fullName>
    </submittedName>
</protein>
<accession>A0A2K8U526</accession>
<evidence type="ECO:0000313" key="3">
    <source>
        <dbReference type="Proteomes" id="UP000232638"/>
    </source>
</evidence>
<organism evidence="2 3">
    <name type="scientific">Candidatus Thiodictyon syntrophicum</name>
    <dbReference type="NCBI Taxonomy" id="1166950"/>
    <lineage>
        <taxon>Bacteria</taxon>
        <taxon>Pseudomonadati</taxon>
        <taxon>Pseudomonadota</taxon>
        <taxon>Gammaproteobacteria</taxon>
        <taxon>Chromatiales</taxon>
        <taxon>Chromatiaceae</taxon>
        <taxon>Thiodictyon</taxon>
    </lineage>
</organism>
<dbReference type="AlphaFoldDB" id="A0A2K8U526"/>
<reference evidence="2 3" key="1">
    <citation type="submission" date="2017-03" db="EMBL/GenBank/DDBJ databases">
        <title>Complete genome sequence of Candidatus 'Thiodictyon syntrophicum' sp. nov. strain Cad16T, a photolithoautotroph purple sulfur bacterium isolated from an alpine meromictic lake.</title>
        <authorList>
            <person name="Luedin S.M."/>
            <person name="Pothier J.F."/>
            <person name="Danza F."/>
            <person name="Storelli N."/>
            <person name="Wittwer M."/>
            <person name="Tonolla M."/>
        </authorList>
    </citation>
    <scope>NUCLEOTIDE SEQUENCE [LARGE SCALE GENOMIC DNA]</scope>
    <source>
        <strain evidence="2 3">Cad16T</strain>
    </source>
</reference>
<feature type="region of interest" description="Disordered" evidence="1">
    <location>
        <begin position="1"/>
        <end position="21"/>
    </location>
</feature>
<evidence type="ECO:0000256" key="1">
    <source>
        <dbReference type="SAM" id="MobiDB-lite"/>
    </source>
</evidence>
<sequence length="69" mass="7769">MEPRSGPGRTGRRNCPPVLPPHETRARLVRSRQINLETETLMPRIETAPGLPLLPRRPALALIARRSLQ</sequence>
<gene>
    <name evidence="2" type="ORF">THSYN_06795</name>
</gene>
<proteinExistence type="predicted"/>
<dbReference type="KEGG" id="tsy:THSYN_06795"/>
<evidence type="ECO:0000313" key="2">
    <source>
        <dbReference type="EMBL" id="AUB80688.1"/>
    </source>
</evidence>
<name>A0A2K8U526_9GAMM</name>